<evidence type="ECO:0000256" key="3">
    <source>
        <dbReference type="ARBA" id="ARBA00022475"/>
    </source>
</evidence>
<gene>
    <name evidence="9" type="ORF">SAMN02745136_03330</name>
</gene>
<dbReference type="InterPro" id="IPR051393">
    <property type="entry name" value="ABC_transporter_permease"/>
</dbReference>
<dbReference type="STRING" id="1121322.SAMN02745136_03330"/>
<keyword evidence="10" id="KW-1185">Reference proteome</keyword>
<keyword evidence="4 7" id="KW-0812">Transmembrane</keyword>
<comment type="similarity">
    <text evidence="7">Belongs to the binding-protein-dependent transport system permease family.</text>
</comment>
<evidence type="ECO:0000256" key="7">
    <source>
        <dbReference type="RuleBase" id="RU363032"/>
    </source>
</evidence>
<dbReference type="GO" id="GO:0055085">
    <property type="term" value="P:transmembrane transport"/>
    <property type="evidence" value="ECO:0007669"/>
    <property type="project" value="InterPro"/>
</dbReference>
<evidence type="ECO:0000256" key="5">
    <source>
        <dbReference type="ARBA" id="ARBA00022989"/>
    </source>
</evidence>
<dbReference type="EMBL" id="FRAC01000017">
    <property type="protein sequence ID" value="SHK78003.1"/>
    <property type="molecule type" value="Genomic_DNA"/>
</dbReference>
<reference evidence="9 10" key="1">
    <citation type="submission" date="2016-11" db="EMBL/GenBank/DDBJ databases">
        <authorList>
            <person name="Jaros S."/>
            <person name="Januszkiewicz K."/>
            <person name="Wedrychowicz H."/>
        </authorList>
    </citation>
    <scope>NUCLEOTIDE SEQUENCE [LARGE SCALE GENOMIC DNA]</scope>
    <source>
        <strain evidence="9 10">DSM 15929</strain>
    </source>
</reference>
<feature type="transmembrane region" description="Helical" evidence="7">
    <location>
        <begin position="219"/>
        <end position="239"/>
    </location>
</feature>
<comment type="subcellular location">
    <subcellularLocation>
        <location evidence="1 7">Cell membrane</location>
        <topology evidence="1 7">Multi-pass membrane protein</topology>
    </subcellularLocation>
</comment>
<evidence type="ECO:0000256" key="2">
    <source>
        <dbReference type="ARBA" id="ARBA00022448"/>
    </source>
</evidence>
<proteinExistence type="inferred from homology"/>
<dbReference type="GO" id="GO:0005886">
    <property type="term" value="C:plasma membrane"/>
    <property type="evidence" value="ECO:0007669"/>
    <property type="project" value="UniProtKB-SubCell"/>
</dbReference>
<accession>A0A1M6V922</accession>
<dbReference type="Proteomes" id="UP000184386">
    <property type="component" value="Unassembled WGS sequence"/>
</dbReference>
<evidence type="ECO:0000313" key="10">
    <source>
        <dbReference type="Proteomes" id="UP000184386"/>
    </source>
</evidence>
<evidence type="ECO:0000256" key="4">
    <source>
        <dbReference type="ARBA" id="ARBA00022692"/>
    </source>
</evidence>
<dbReference type="InterPro" id="IPR035906">
    <property type="entry name" value="MetI-like_sf"/>
</dbReference>
<dbReference type="OrthoDB" id="42615at2"/>
<dbReference type="RefSeq" id="WP_073277969.1">
    <property type="nucleotide sequence ID" value="NZ_FRAC01000017.1"/>
</dbReference>
<feature type="transmembrane region" description="Helical" evidence="7">
    <location>
        <begin position="159"/>
        <end position="176"/>
    </location>
</feature>
<keyword evidence="3" id="KW-1003">Cell membrane</keyword>
<keyword evidence="9" id="KW-0762">Sugar transport</keyword>
<evidence type="ECO:0000313" key="9">
    <source>
        <dbReference type="EMBL" id="SHK78003.1"/>
    </source>
</evidence>
<dbReference type="PANTHER" id="PTHR30193:SF37">
    <property type="entry name" value="INNER MEMBRANE ABC TRANSPORTER PERMEASE PROTEIN YCJO"/>
    <property type="match status" value="1"/>
</dbReference>
<feature type="transmembrane region" description="Helical" evidence="7">
    <location>
        <begin position="21"/>
        <end position="47"/>
    </location>
</feature>
<keyword evidence="6 7" id="KW-0472">Membrane</keyword>
<dbReference type="PANTHER" id="PTHR30193">
    <property type="entry name" value="ABC TRANSPORTER PERMEASE PROTEIN"/>
    <property type="match status" value="1"/>
</dbReference>
<dbReference type="InterPro" id="IPR000515">
    <property type="entry name" value="MetI-like"/>
</dbReference>
<evidence type="ECO:0000256" key="1">
    <source>
        <dbReference type="ARBA" id="ARBA00004651"/>
    </source>
</evidence>
<protein>
    <submittedName>
        <fullName evidence="9">Multiple sugar transport system permease protein</fullName>
    </submittedName>
</protein>
<dbReference type="CDD" id="cd06261">
    <property type="entry name" value="TM_PBP2"/>
    <property type="match status" value="1"/>
</dbReference>
<feature type="domain" description="ABC transmembrane type-1" evidence="8">
    <location>
        <begin position="79"/>
        <end position="292"/>
    </location>
</feature>
<dbReference type="SUPFAM" id="SSF160964">
    <property type="entry name" value="MalF N-terminal region-like"/>
    <property type="match status" value="1"/>
</dbReference>
<sequence>MAERELKKRKSTKLNRKEWVAGYLFLLPNLIGFLIFTAIPVVMGLVISLTDYSGFGKLNFIGIQNYIKMFHDSNFTIALKNNFFYTITTVPLTILFSLLLALMLNRKLYGGGFFKTIYFFPNLTSMVAVGCVWLQLFQVKNGPVNQLLMSFGVENPPKWFWGTSTAMISIVIVVVWKQAGYYMIMFLGGLKSIPSHLYESAKIDGATAFKTFRYITWPMLSPTTFMVTILTFIASFQVFDIINVTTEGGPGRETSVLVMRVYQEAFRYGKMGYASSIGYFLFLIVFLLTIIQWRAQKKWVNDDI</sequence>
<dbReference type="Gene3D" id="1.10.3720.10">
    <property type="entry name" value="MetI-like"/>
    <property type="match status" value="1"/>
</dbReference>
<evidence type="ECO:0000259" key="8">
    <source>
        <dbReference type="PROSITE" id="PS50928"/>
    </source>
</evidence>
<feature type="transmembrane region" description="Helical" evidence="7">
    <location>
        <begin position="83"/>
        <end position="104"/>
    </location>
</feature>
<feature type="transmembrane region" description="Helical" evidence="7">
    <location>
        <begin position="116"/>
        <end position="139"/>
    </location>
</feature>
<evidence type="ECO:0000256" key="6">
    <source>
        <dbReference type="ARBA" id="ARBA00023136"/>
    </source>
</evidence>
<keyword evidence="2 7" id="KW-0813">Transport</keyword>
<name>A0A1M6V922_9FIRM</name>
<organism evidence="9 10">
    <name type="scientific">Anaerocolumna jejuensis DSM 15929</name>
    <dbReference type="NCBI Taxonomy" id="1121322"/>
    <lineage>
        <taxon>Bacteria</taxon>
        <taxon>Bacillati</taxon>
        <taxon>Bacillota</taxon>
        <taxon>Clostridia</taxon>
        <taxon>Lachnospirales</taxon>
        <taxon>Lachnospiraceae</taxon>
        <taxon>Anaerocolumna</taxon>
    </lineage>
</organism>
<dbReference type="AlphaFoldDB" id="A0A1M6V922"/>
<dbReference type="SUPFAM" id="SSF161098">
    <property type="entry name" value="MetI-like"/>
    <property type="match status" value="1"/>
</dbReference>
<dbReference type="PROSITE" id="PS50928">
    <property type="entry name" value="ABC_TM1"/>
    <property type="match status" value="1"/>
</dbReference>
<feature type="transmembrane region" description="Helical" evidence="7">
    <location>
        <begin position="271"/>
        <end position="291"/>
    </location>
</feature>
<dbReference type="Pfam" id="PF00528">
    <property type="entry name" value="BPD_transp_1"/>
    <property type="match status" value="1"/>
</dbReference>
<keyword evidence="5 7" id="KW-1133">Transmembrane helix</keyword>